<organism evidence="2 3">
    <name type="scientific">Sphingobacterium suaedae</name>
    <dbReference type="NCBI Taxonomy" id="1686402"/>
    <lineage>
        <taxon>Bacteria</taxon>
        <taxon>Pseudomonadati</taxon>
        <taxon>Bacteroidota</taxon>
        <taxon>Sphingobacteriia</taxon>
        <taxon>Sphingobacteriales</taxon>
        <taxon>Sphingobacteriaceae</taxon>
        <taxon>Sphingobacterium</taxon>
    </lineage>
</organism>
<dbReference type="InterPro" id="IPR036291">
    <property type="entry name" value="NAD(P)-bd_dom_sf"/>
</dbReference>
<dbReference type="EMBL" id="JBHULR010000015">
    <property type="protein sequence ID" value="MFD2549424.1"/>
    <property type="molecule type" value="Genomic_DNA"/>
</dbReference>
<name>A0ABW5KLA3_9SPHI</name>
<proteinExistence type="predicted"/>
<dbReference type="SUPFAM" id="SSF51735">
    <property type="entry name" value="NAD(P)-binding Rossmann-fold domains"/>
    <property type="match status" value="1"/>
</dbReference>
<dbReference type="InterPro" id="IPR001509">
    <property type="entry name" value="Epimerase_deHydtase"/>
</dbReference>
<evidence type="ECO:0000313" key="2">
    <source>
        <dbReference type="EMBL" id="MFD2549424.1"/>
    </source>
</evidence>
<protein>
    <submittedName>
        <fullName evidence="2">NAD-dependent epimerase/dehydratase family protein</fullName>
    </submittedName>
</protein>
<sequence length="309" mass="35021">MMSIIITGASGFVGTNLSTFFESRNIDVISLSLRDPMWKAHFPNAASSLIHLAGKAHDVLNTSSSEDYFKINRDLTIELFDRFLESDVCDFFFFSSVKAVTDAIEGVLSENCDANPRTPYGKSKYDAEQYLLRKTLPQGKRLFIIRPCMIHGVGNKGNLNLLYNVVKKGLPWPLADFSNQRSFLSIHNLTFLLERMMQNRKLSSGVYNFADDEAMSTNELVELIGEVVERRPKFWRVPAFLITNLVKIGDVIPLPLNSERLKKLTESYVVSNAKIKKSLDIQKLPLSTRQGLIMTIRSFSDNDQLNIKK</sequence>
<dbReference type="PANTHER" id="PTHR43245:SF58">
    <property type="entry name" value="BLL5923 PROTEIN"/>
    <property type="match status" value="1"/>
</dbReference>
<dbReference type="InterPro" id="IPR050177">
    <property type="entry name" value="Lipid_A_modif_metabolic_enz"/>
</dbReference>
<reference evidence="3" key="1">
    <citation type="journal article" date="2019" name="Int. J. Syst. Evol. Microbiol.">
        <title>The Global Catalogue of Microorganisms (GCM) 10K type strain sequencing project: providing services to taxonomists for standard genome sequencing and annotation.</title>
        <authorList>
            <consortium name="The Broad Institute Genomics Platform"/>
            <consortium name="The Broad Institute Genome Sequencing Center for Infectious Disease"/>
            <person name="Wu L."/>
            <person name="Ma J."/>
        </authorList>
    </citation>
    <scope>NUCLEOTIDE SEQUENCE [LARGE SCALE GENOMIC DNA]</scope>
    <source>
        <strain evidence="3">KCTC 42662</strain>
    </source>
</reference>
<dbReference type="Pfam" id="PF01370">
    <property type="entry name" value="Epimerase"/>
    <property type="match status" value="1"/>
</dbReference>
<dbReference type="PANTHER" id="PTHR43245">
    <property type="entry name" value="BIFUNCTIONAL POLYMYXIN RESISTANCE PROTEIN ARNA"/>
    <property type="match status" value="1"/>
</dbReference>
<feature type="domain" description="NAD-dependent epimerase/dehydratase" evidence="1">
    <location>
        <begin position="4"/>
        <end position="208"/>
    </location>
</feature>
<gene>
    <name evidence="2" type="ORF">ACFSR5_17380</name>
</gene>
<comment type="caution">
    <text evidence="2">The sequence shown here is derived from an EMBL/GenBank/DDBJ whole genome shotgun (WGS) entry which is preliminary data.</text>
</comment>
<dbReference type="Gene3D" id="3.40.50.720">
    <property type="entry name" value="NAD(P)-binding Rossmann-like Domain"/>
    <property type="match status" value="1"/>
</dbReference>
<evidence type="ECO:0000259" key="1">
    <source>
        <dbReference type="Pfam" id="PF01370"/>
    </source>
</evidence>
<evidence type="ECO:0000313" key="3">
    <source>
        <dbReference type="Proteomes" id="UP001597545"/>
    </source>
</evidence>
<keyword evidence="3" id="KW-1185">Reference proteome</keyword>
<accession>A0ABW5KLA3</accession>
<dbReference type="RefSeq" id="WP_380905741.1">
    <property type="nucleotide sequence ID" value="NZ_JBHUEG010000012.1"/>
</dbReference>
<dbReference type="Proteomes" id="UP001597545">
    <property type="component" value="Unassembled WGS sequence"/>
</dbReference>